<accession>A0AAD9ELJ1</accession>
<reference evidence="1" key="1">
    <citation type="submission" date="2023-01" db="EMBL/GenBank/DDBJ databases">
        <title>Colletotrichum chrysophilum M932 genome sequence.</title>
        <authorList>
            <person name="Baroncelli R."/>
        </authorList>
    </citation>
    <scope>NUCLEOTIDE SEQUENCE</scope>
    <source>
        <strain evidence="1">M932</strain>
    </source>
</reference>
<sequence>MVVRLCPTDMQQPWQWDGMEREDAMHRGSGYVHGVGRWRRHGWVVLSDDVVRLGRGLGLAEEKVLRMVRTREGLPDFRWQQQQDQLVGSGCSKEQQSVNHGWCGTKLDPWPRDLWRYRRRAAEWAVHRNRVLRR</sequence>
<protein>
    <submittedName>
        <fullName evidence="1">Uncharacterized protein</fullName>
    </submittedName>
</protein>
<proteinExistence type="predicted"/>
<comment type="caution">
    <text evidence="1">The sequence shown here is derived from an EMBL/GenBank/DDBJ whole genome shotgun (WGS) entry which is preliminary data.</text>
</comment>
<evidence type="ECO:0000313" key="1">
    <source>
        <dbReference type="EMBL" id="KAK1851912.1"/>
    </source>
</evidence>
<name>A0AAD9ELJ1_9PEZI</name>
<gene>
    <name evidence="1" type="ORF">CCHR01_05426</name>
</gene>
<dbReference type="EMBL" id="JAQOWY010000086">
    <property type="protein sequence ID" value="KAK1851912.1"/>
    <property type="molecule type" value="Genomic_DNA"/>
</dbReference>
<dbReference type="AlphaFoldDB" id="A0AAD9ELJ1"/>
<organism evidence="1 2">
    <name type="scientific">Colletotrichum chrysophilum</name>
    <dbReference type="NCBI Taxonomy" id="1836956"/>
    <lineage>
        <taxon>Eukaryota</taxon>
        <taxon>Fungi</taxon>
        <taxon>Dikarya</taxon>
        <taxon>Ascomycota</taxon>
        <taxon>Pezizomycotina</taxon>
        <taxon>Sordariomycetes</taxon>
        <taxon>Hypocreomycetidae</taxon>
        <taxon>Glomerellales</taxon>
        <taxon>Glomerellaceae</taxon>
        <taxon>Colletotrichum</taxon>
        <taxon>Colletotrichum gloeosporioides species complex</taxon>
    </lineage>
</organism>
<keyword evidence="2" id="KW-1185">Reference proteome</keyword>
<evidence type="ECO:0000313" key="2">
    <source>
        <dbReference type="Proteomes" id="UP001243330"/>
    </source>
</evidence>
<dbReference type="Proteomes" id="UP001243330">
    <property type="component" value="Unassembled WGS sequence"/>
</dbReference>